<dbReference type="OrthoDB" id="3268479at2"/>
<dbReference type="Proteomes" id="UP000318331">
    <property type="component" value="Unassembled WGS sequence"/>
</dbReference>
<keyword evidence="2" id="KW-1185">Reference proteome</keyword>
<dbReference type="RefSeq" id="WP_141918222.1">
    <property type="nucleotide sequence ID" value="NZ_BAAAYS010000016.1"/>
</dbReference>
<dbReference type="InterPro" id="IPR018561">
    <property type="entry name" value="AosR"/>
</dbReference>
<proteinExistence type="predicted"/>
<protein>
    <submittedName>
        <fullName evidence="1">Uncharacterized protein DUF2017</fullName>
    </submittedName>
</protein>
<name>A0A543HRY6_9MICO</name>
<evidence type="ECO:0000313" key="1">
    <source>
        <dbReference type="EMBL" id="TQM61111.1"/>
    </source>
</evidence>
<accession>A0A543HRY6</accession>
<evidence type="ECO:0000313" key="2">
    <source>
        <dbReference type="Proteomes" id="UP000318331"/>
    </source>
</evidence>
<gene>
    <name evidence="1" type="ORF">FB466_2040</name>
</gene>
<organism evidence="1 2">
    <name type="scientific">Klugiella xanthotipulae</name>
    <dbReference type="NCBI Taxonomy" id="244735"/>
    <lineage>
        <taxon>Bacteria</taxon>
        <taxon>Bacillati</taxon>
        <taxon>Actinomycetota</taxon>
        <taxon>Actinomycetes</taxon>
        <taxon>Micrococcales</taxon>
        <taxon>Microbacteriaceae</taxon>
        <taxon>Klugiella</taxon>
    </lineage>
</organism>
<dbReference type="AlphaFoldDB" id="A0A543HRY6"/>
<comment type="caution">
    <text evidence="1">The sequence shown here is derived from an EMBL/GenBank/DDBJ whole genome shotgun (WGS) entry which is preliminary data.</text>
</comment>
<dbReference type="EMBL" id="VFPN01000003">
    <property type="protein sequence ID" value="TQM61111.1"/>
    <property type="molecule type" value="Genomic_DNA"/>
</dbReference>
<sequence length="209" mass="22966">MRISRINAEGFTVLHIHEDEADLVETLVAQLVSLYRDYSTGEPDPDPLLASLDLGGASSAPADPALARLLPDAYEDDTLASEFRQTSERGIVNRKIQDADNVLALLGAARLDGIDQFLPDEETTLTHDDLPAFGSDTDSRVLSVPLDEHGFLSWVKTLTAMRLALAARLAIDTENDLEREPLDDMEANTRAVYDWLAEFTEALLSAQRS</sequence>
<reference evidence="1 2" key="1">
    <citation type="submission" date="2019-06" db="EMBL/GenBank/DDBJ databases">
        <title>Sequencing the genomes of 1000 actinobacteria strains.</title>
        <authorList>
            <person name="Klenk H.-P."/>
        </authorList>
    </citation>
    <scope>NUCLEOTIDE SEQUENCE [LARGE SCALE GENOMIC DNA]</scope>
    <source>
        <strain evidence="1 2">DSM 18031</strain>
    </source>
</reference>
<dbReference type="Pfam" id="PF09438">
    <property type="entry name" value="DUF2017"/>
    <property type="match status" value="1"/>
</dbReference>